<gene>
    <name evidence="1" type="ORF">COMA1_11250</name>
</gene>
<sequence length="292" mass="33563">MTKRKDKAFGDYRSEGHLWITLSTGEYYPDVLPLACELYKPVLVTFGQLLKTAHSSTDLFMSIAETNPQWMRIQLCRVFRKYVSPETPVEMLKKKSAAQKICERFGKGFRAVTEVQQRFHERPMPDEALCAVLWEYKDRGQKGYDLTERLFTIIREKFPQLEITGPERAGKDILLGELFDDYPKPDRPVDFVMAHKGTPVAIGLARYDSDRGGAQEDDRTGQYRDCATEVLNYAKKHGLPLKVIFLNDGPGLLLGSMWRDYAYIESSHSGLIKVVTLRMIPERITMKWLLSK</sequence>
<dbReference type="RefSeq" id="WP_090745171.1">
    <property type="nucleotide sequence ID" value="NZ_CZQA01000001.1"/>
</dbReference>
<evidence type="ECO:0008006" key="3">
    <source>
        <dbReference type="Google" id="ProtNLM"/>
    </source>
</evidence>
<reference evidence="1 2" key="1">
    <citation type="submission" date="2015-10" db="EMBL/GenBank/DDBJ databases">
        <authorList>
            <person name="Gilbert D.G."/>
        </authorList>
    </citation>
    <scope>NUCLEOTIDE SEQUENCE [LARGE SCALE GENOMIC DNA]</scope>
    <source>
        <strain evidence="1">COMA1</strain>
    </source>
</reference>
<dbReference type="OrthoDB" id="3034575at2"/>
<accession>A0A0S4L9X9</accession>
<protein>
    <recommendedName>
        <fullName evidence="3">BstEII</fullName>
    </recommendedName>
</protein>
<proteinExistence type="predicted"/>
<name>A0A0S4L9X9_9BACT</name>
<dbReference type="EMBL" id="CZQA01000001">
    <property type="protein sequence ID" value="CUS33614.1"/>
    <property type="molecule type" value="Genomic_DNA"/>
</dbReference>
<dbReference type="AlphaFoldDB" id="A0A0S4L9X9"/>
<organism evidence="1 2">
    <name type="scientific">Candidatus Nitrospira nitrosa</name>
    <dbReference type="NCBI Taxonomy" id="1742972"/>
    <lineage>
        <taxon>Bacteria</taxon>
        <taxon>Pseudomonadati</taxon>
        <taxon>Nitrospirota</taxon>
        <taxon>Nitrospiria</taxon>
        <taxon>Nitrospirales</taxon>
        <taxon>Nitrospiraceae</taxon>
        <taxon>Nitrospira</taxon>
    </lineage>
</organism>
<evidence type="ECO:0000313" key="1">
    <source>
        <dbReference type="EMBL" id="CUS33614.1"/>
    </source>
</evidence>
<dbReference type="Proteomes" id="UP000199032">
    <property type="component" value="Unassembled WGS sequence"/>
</dbReference>
<keyword evidence="2" id="KW-1185">Reference proteome</keyword>
<evidence type="ECO:0000313" key="2">
    <source>
        <dbReference type="Proteomes" id="UP000199032"/>
    </source>
</evidence>